<evidence type="ECO:0000313" key="2">
    <source>
        <dbReference type="EMBL" id="TDV57213.1"/>
    </source>
</evidence>
<keyword evidence="3" id="KW-1185">Reference proteome</keyword>
<evidence type="ECO:0000256" key="1">
    <source>
        <dbReference type="SAM" id="MobiDB-lite"/>
    </source>
</evidence>
<reference evidence="2 3" key="1">
    <citation type="submission" date="2019-03" db="EMBL/GenBank/DDBJ databases">
        <title>Genomic Encyclopedia of Archaeal and Bacterial Type Strains, Phase II (KMG-II): from individual species to whole genera.</title>
        <authorList>
            <person name="Goeker M."/>
        </authorList>
    </citation>
    <scope>NUCLEOTIDE SEQUENCE [LARGE SCALE GENOMIC DNA]</scope>
    <source>
        <strain evidence="2 3">DSM 45499</strain>
    </source>
</reference>
<comment type="caution">
    <text evidence="2">The sequence shown here is derived from an EMBL/GenBank/DDBJ whole genome shotgun (WGS) entry which is preliminary data.</text>
</comment>
<proteinExistence type="predicted"/>
<dbReference type="EMBL" id="SOCP01000001">
    <property type="protein sequence ID" value="TDV57213.1"/>
    <property type="molecule type" value="Genomic_DNA"/>
</dbReference>
<accession>A0A4R7W3I7</accession>
<gene>
    <name evidence="2" type="ORF">CLV71_10184</name>
</gene>
<dbReference type="AlphaFoldDB" id="A0A4R7W3I7"/>
<dbReference type="Proteomes" id="UP000294927">
    <property type="component" value="Unassembled WGS sequence"/>
</dbReference>
<organism evidence="2 3">
    <name type="scientific">Actinophytocola oryzae</name>
    <dbReference type="NCBI Taxonomy" id="502181"/>
    <lineage>
        <taxon>Bacteria</taxon>
        <taxon>Bacillati</taxon>
        <taxon>Actinomycetota</taxon>
        <taxon>Actinomycetes</taxon>
        <taxon>Pseudonocardiales</taxon>
        <taxon>Pseudonocardiaceae</taxon>
    </lineage>
</organism>
<sequence>MTERMTAITPASFPTPHFALHTNDETEVARIREFAHEHVRAAMATLPPLADALRTAWSRQGRAAAFRAAYEAITRWRADLAHRTRRRVGVGLADEPDRYLLSIDEGGPNYDRLGYVGRLREKPFWHGESRTYRGGLATPALRITVRYGQVALDRFAAERHDGDTLRNLVTLPDGTTIVGNSLVRGAAARRVAADLVRRIARRGVDASRIETGGDPVYAVTAPDANRARLFEVAMTVLGDAAPHDVGAWQTARYLLYQAPLTKKGSDAVIRTFLVTAGTFLLDEPPVLEQDVDLRCIVAGQRAATVMPPRPRVSYEPARKPCRDGSALPDQSNIVRLSFGLPSPGDQPTPGSQPGSQSKKPAPREPGTAARTLRSSSK</sequence>
<name>A0A4R7W3I7_9PSEU</name>
<feature type="region of interest" description="Disordered" evidence="1">
    <location>
        <begin position="308"/>
        <end position="377"/>
    </location>
</feature>
<feature type="compositionally biased region" description="Polar residues" evidence="1">
    <location>
        <begin position="348"/>
        <end position="358"/>
    </location>
</feature>
<protein>
    <submittedName>
        <fullName evidence="2">Uncharacterized protein</fullName>
    </submittedName>
</protein>
<evidence type="ECO:0000313" key="3">
    <source>
        <dbReference type="Proteomes" id="UP000294927"/>
    </source>
</evidence>